<dbReference type="InterPro" id="IPR011059">
    <property type="entry name" value="Metal-dep_hydrolase_composite"/>
</dbReference>
<evidence type="ECO:0000259" key="4">
    <source>
        <dbReference type="Pfam" id="PF07969"/>
    </source>
</evidence>
<evidence type="ECO:0000313" key="7">
    <source>
        <dbReference type="Proteomes" id="UP000183975"/>
    </source>
</evidence>
<dbReference type="AlphaFoldDB" id="A0A1M6NR23"/>
<keyword evidence="2" id="KW-0378">Hydrolase</keyword>
<proteinExistence type="predicted"/>
<reference evidence="6 7" key="1">
    <citation type="submission" date="2016-11" db="EMBL/GenBank/DDBJ databases">
        <authorList>
            <person name="Jaros S."/>
            <person name="Januszkiewicz K."/>
            <person name="Wedrychowicz H."/>
        </authorList>
    </citation>
    <scope>NUCLEOTIDE SEQUENCE [LARGE SCALE GENOMIC DNA]</scope>
    <source>
        <strain evidence="6 7">DSM 14214</strain>
    </source>
</reference>
<dbReference type="SUPFAM" id="SSF51556">
    <property type="entry name" value="Metallo-dependent hydrolases"/>
    <property type="match status" value="1"/>
</dbReference>
<dbReference type="CDD" id="cd01300">
    <property type="entry name" value="YtcJ_like"/>
    <property type="match status" value="1"/>
</dbReference>
<protein>
    <submittedName>
        <fullName evidence="6">Uncharacterized protein</fullName>
    </submittedName>
</protein>
<evidence type="ECO:0000256" key="3">
    <source>
        <dbReference type="ARBA" id="ARBA00022833"/>
    </source>
</evidence>
<dbReference type="Gene3D" id="2.30.40.10">
    <property type="entry name" value="Urease, subunit C, domain 1"/>
    <property type="match status" value="1"/>
</dbReference>
<dbReference type="InterPro" id="IPR033932">
    <property type="entry name" value="YtcJ-like"/>
</dbReference>
<feature type="domain" description="Aminodeoxyfutalosine deaminase/Imidazolonepropionase-like composite" evidence="5">
    <location>
        <begin position="23"/>
        <end position="42"/>
    </location>
</feature>
<feature type="domain" description="Amidohydrolase 3" evidence="4">
    <location>
        <begin position="47"/>
        <end position="516"/>
    </location>
</feature>
<sequence length="518" mass="57628">MQGTLYTGGTIYTMEPGVSVVEAVLVENGRIQAVGKRAELAKDAENVVDLEGKTMLPAFIDSHSHLMGVANGMLQVDLAEASSFAEVKERIEHFIRENQVPKGKWVLAKGINHGNLKEKHLPEKAFLDGITAEHPLLIQHTSGHSGVLNSMGLAELGITETTTDPEGGRIDFGTGLLEENALIQNMDKFPLPTGAELVSAFEKAQHLYASKGITTVQEGMFVEQIKGIYNMLYEQNRLWLDVVAYMDLKNSPELIDAFPSCKGEYDHHLKVGGYKVLLDGSPQSKTAWVTKPYTDGTKGYPMLSDEELEPLVERAVREQKQLLMHANGDAAADQYLRVYEKVMKKWGPGIRPVLIHGQIMRHDQVKELARLGIKPSFFLAHVYHWGDVHMENLGMERARRISPVRDAEEKQIPFTLHQDSPVIPPDMMETVWCAVNRKTKNGVVLGGEQKLSAYEALQAITIHAAKQYGEEQEKGTIAPGKRADFVVLDKDPMTAEPNDIRNIQVMMTVKDGQTIYQV</sequence>
<dbReference type="EMBL" id="FRAH01000011">
    <property type="protein sequence ID" value="SHJ98191.1"/>
    <property type="molecule type" value="Genomic_DNA"/>
</dbReference>
<dbReference type="Gene3D" id="3.10.310.70">
    <property type="match status" value="1"/>
</dbReference>
<dbReference type="InterPro" id="IPR054418">
    <property type="entry name" value="MQNX/HUTI_composite_N"/>
</dbReference>
<dbReference type="OrthoDB" id="9767366at2"/>
<dbReference type="Proteomes" id="UP000183975">
    <property type="component" value="Unassembled WGS sequence"/>
</dbReference>
<dbReference type="InterPro" id="IPR013108">
    <property type="entry name" value="Amidohydro_3"/>
</dbReference>
<gene>
    <name evidence="6" type="ORF">SAMN02745138_00921</name>
</gene>
<dbReference type="GO" id="GO:0046872">
    <property type="term" value="F:metal ion binding"/>
    <property type="evidence" value="ECO:0007669"/>
    <property type="project" value="UniProtKB-KW"/>
</dbReference>
<dbReference type="RefSeq" id="WP_072849649.1">
    <property type="nucleotide sequence ID" value="NZ_FRAH01000011.1"/>
</dbReference>
<evidence type="ECO:0000256" key="2">
    <source>
        <dbReference type="ARBA" id="ARBA00022801"/>
    </source>
</evidence>
<evidence type="ECO:0000259" key="5">
    <source>
        <dbReference type="Pfam" id="PF22039"/>
    </source>
</evidence>
<keyword evidence="7" id="KW-1185">Reference proteome</keyword>
<dbReference type="SUPFAM" id="SSF51338">
    <property type="entry name" value="Composite domain of metallo-dependent hydrolases"/>
    <property type="match status" value="1"/>
</dbReference>
<dbReference type="GO" id="GO:0016810">
    <property type="term" value="F:hydrolase activity, acting on carbon-nitrogen (but not peptide) bonds"/>
    <property type="evidence" value="ECO:0007669"/>
    <property type="project" value="InterPro"/>
</dbReference>
<dbReference type="Gene3D" id="3.20.20.140">
    <property type="entry name" value="Metal-dependent hydrolases"/>
    <property type="match status" value="1"/>
</dbReference>
<keyword evidence="3" id="KW-0862">Zinc</keyword>
<dbReference type="InterPro" id="IPR032466">
    <property type="entry name" value="Metal_Hydrolase"/>
</dbReference>
<evidence type="ECO:0000313" key="6">
    <source>
        <dbReference type="EMBL" id="SHJ98191.1"/>
    </source>
</evidence>
<dbReference type="PANTHER" id="PTHR22642:SF2">
    <property type="entry name" value="PROTEIN LONG AFTER FAR-RED 3"/>
    <property type="match status" value="1"/>
</dbReference>
<dbReference type="Pfam" id="PF22039">
    <property type="entry name" value="HUTI_composite_bact"/>
    <property type="match status" value="1"/>
</dbReference>
<evidence type="ECO:0000256" key="1">
    <source>
        <dbReference type="ARBA" id="ARBA00022723"/>
    </source>
</evidence>
<keyword evidence="1" id="KW-0479">Metal-binding</keyword>
<dbReference type="PANTHER" id="PTHR22642">
    <property type="entry name" value="IMIDAZOLONEPROPIONASE"/>
    <property type="match status" value="1"/>
</dbReference>
<accession>A0A1M6NR23</accession>
<organism evidence="6 7">
    <name type="scientific">Anaerotignum lactatifermentans DSM 14214</name>
    <dbReference type="NCBI Taxonomy" id="1121323"/>
    <lineage>
        <taxon>Bacteria</taxon>
        <taxon>Bacillati</taxon>
        <taxon>Bacillota</taxon>
        <taxon>Clostridia</taxon>
        <taxon>Lachnospirales</taxon>
        <taxon>Anaerotignaceae</taxon>
        <taxon>Anaerotignum</taxon>
    </lineage>
</organism>
<dbReference type="Pfam" id="PF07969">
    <property type="entry name" value="Amidohydro_3"/>
    <property type="match status" value="1"/>
</dbReference>
<name>A0A1M6NR23_9FIRM</name>